<name>A0A9D4YLK9_PEA</name>
<organism evidence="1 2">
    <name type="scientific">Pisum sativum</name>
    <name type="common">Garden pea</name>
    <name type="synonym">Lathyrus oleraceus</name>
    <dbReference type="NCBI Taxonomy" id="3888"/>
    <lineage>
        <taxon>Eukaryota</taxon>
        <taxon>Viridiplantae</taxon>
        <taxon>Streptophyta</taxon>
        <taxon>Embryophyta</taxon>
        <taxon>Tracheophyta</taxon>
        <taxon>Spermatophyta</taxon>
        <taxon>Magnoliopsida</taxon>
        <taxon>eudicotyledons</taxon>
        <taxon>Gunneridae</taxon>
        <taxon>Pentapetalae</taxon>
        <taxon>rosids</taxon>
        <taxon>fabids</taxon>
        <taxon>Fabales</taxon>
        <taxon>Fabaceae</taxon>
        <taxon>Papilionoideae</taxon>
        <taxon>50 kb inversion clade</taxon>
        <taxon>NPAAA clade</taxon>
        <taxon>Hologalegina</taxon>
        <taxon>IRL clade</taxon>
        <taxon>Fabeae</taxon>
        <taxon>Lathyrus</taxon>
    </lineage>
</organism>
<evidence type="ECO:0000313" key="2">
    <source>
        <dbReference type="Proteomes" id="UP001058974"/>
    </source>
</evidence>
<comment type="caution">
    <text evidence="1">The sequence shown here is derived from an EMBL/GenBank/DDBJ whole genome shotgun (WGS) entry which is preliminary data.</text>
</comment>
<dbReference type="AlphaFoldDB" id="A0A9D4YLK9"/>
<sequence length="111" mass="12601">MAQEMLDAFCRPEDEWVIERGLMLRLRTVEFLQISRAWASFFVQTLEAASNQSQFIVKRCLVLLALLRGESINAGRDELPTYPDDAMIGPKETINSSEIRRLQHNHPAGAA</sequence>
<accession>A0A9D4YLK9</accession>
<dbReference type="Proteomes" id="UP001058974">
    <property type="component" value="Chromosome 1"/>
</dbReference>
<proteinExistence type="predicted"/>
<evidence type="ECO:0000313" key="1">
    <source>
        <dbReference type="EMBL" id="KAI5440689.1"/>
    </source>
</evidence>
<dbReference type="Gramene" id="Psat01G0024200-T1">
    <property type="protein sequence ID" value="KAI5440689.1"/>
    <property type="gene ID" value="KIW84_010242"/>
</dbReference>
<dbReference type="EMBL" id="JAMSHJ010000001">
    <property type="protein sequence ID" value="KAI5440689.1"/>
    <property type="molecule type" value="Genomic_DNA"/>
</dbReference>
<reference evidence="1 2" key="1">
    <citation type="journal article" date="2022" name="Nat. Genet.">
        <title>Improved pea reference genome and pan-genome highlight genomic features and evolutionary characteristics.</title>
        <authorList>
            <person name="Yang T."/>
            <person name="Liu R."/>
            <person name="Luo Y."/>
            <person name="Hu S."/>
            <person name="Wang D."/>
            <person name="Wang C."/>
            <person name="Pandey M.K."/>
            <person name="Ge S."/>
            <person name="Xu Q."/>
            <person name="Li N."/>
            <person name="Li G."/>
            <person name="Huang Y."/>
            <person name="Saxena R.K."/>
            <person name="Ji Y."/>
            <person name="Li M."/>
            <person name="Yan X."/>
            <person name="He Y."/>
            <person name="Liu Y."/>
            <person name="Wang X."/>
            <person name="Xiang C."/>
            <person name="Varshney R.K."/>
            <person name="Ding H."/>
            <person name="Gao S."/>
            <person name="Zong X."/>
        </authorList>
    </citation>
    <scope>NUCLEOTIDE SEQUENCE [LARGE SCALE GENOMIC DNA]</scope>
    <source>
        <strain evidence="1 2">cv. Zhongwan 6</strain>
    </source>
</reference>
<gene>
    <name evidence="1" type="ORF">KIW84_010242</name>
</gene>
<protein>
    <submittedName>
        <fullName evidence="1">Uncharacterized protein</fullName>
    </submittedName>
</protein>
<keyword evidence="2" id="KW-1185">Reference proteome</keyword>